<accession>A0A6G4A4A5</accession>
<reference evidence="1" key="1">
    <citation type="submission" date="2020-02" db="EMBL/GenBank/DDBJ databases">
        <authorList>
            <person name="Shen X.-R."/>
            <person name="Zhang Y.-X."/>
        </authorList>
    </citation>
    <scope>NUCLEOTIDE SEQUENCE</scope>
    <source>
        <strain evidence="1">SYP-B3998</strain>
    </source>
</reference>
<evidence type="ECO:0000313" key="1">
    <source>
        <dbReference type="EMBL" id="NEW09118.1"/>
    </source>
</evidence>
<dbReference type="RefSeq" id="WP_163952655.1">
    <property type="nucleotide sequence ID" value="NZ_JAAIKC010000013.1"/>
</dbReference>
<organism evidence="1">
    <name type="scientific">Paenibacillus sp. SYP-B3998</name>
    <dbReference type="NCBI Taxonomy" id="2678564"/>
    <lineage>
        <taxon>Bacteria</taxon>
        <taxon>Bacillati</taxon>
        <taxon>Bacillota</taxon>
        <taxon>Bacilli</taxon>
        <taxon>Bacillales</taxon>
        <taxon>Paenibacillaceae</taxon>
        <taxon>Paenibacillus</taxon>
    </lineage>
</organism>
<sequence>MEGKQFDQVLIDVIKAHITEFHLPPPAVIHASWVKMKEILMKNSMHVSIEITNHSEYSI</sequence>
<name>A0A6G4A4A5_9BACL</name>
<proteinExistence type="predicted"/>
<gene>
    <name evidence="1" type="ORF">GK047_24385</name>
</gene>
<protein>
    <submittedName>
        <fullName evidence="1">Uncharacterized protein</fullName>
    </submittedName>
</protein>
<comment type="caution">
    <text evidence="1">The sequence shown here is derived from an EMBL/GenBank/DDBJ whole genome shotgun (WGS) entry which is preliminary data.</text>
</comment>
<dbReference type="EMBL" id="JAAIKC010000013">
    <property type="protein sequence ID" value="NEW09118.1"/>
    <property type="molecule type" value="Genomic_DNA"/>
</dbReference>
<dbReference type="AlphaFoldDB" id="A0A6G4A4A5"/>